<keyword evidence="2" id="KW-0812">Transmembrane</keyword>
<organism evidence="4">
    <name type="scientific">Neobodo designis</name>
    <name type="common">Flagellated protozoan</name>
    <name type="synonym">Bodo designis</name>
    <dbReference type="NCBI Taxonomy" id="312471"/>
    <lineage>
        <taxon>Eukaryota</taxon>
        <taxon>Discoba</taxon>
        <taxon>Euglenozoa</taxon>
        <taxon>Kinetoplastea</taxon>
        <taxon>Metakinetoplastina</taxon>
        <taxon>Neobodonida</taxon>
        <taxon>Neobodo</taxon>
    </lineage>
</organism>
<feature type="region of interest" description="Disordered" evidence="1">
    <location>
        <begin position="478"/>
        <end position="517"/>
    </location>
</feature>
<dbReference type="EMBL" id="HBGF01030744">
    <property type="protein sequence ID" value="CAD9127246.1"/>
    <property type="molecule type" value="Transcribed_RNA"/>
</dbReference>
<evidence type="ECO:0000313" key="4">
    <source>
        <dbReference type="EMBL" id="CAD9127246.1"/>
    </source>
</evidence>
<sequence length="829" mass="87896">MRIPLAAVFAVQVVVSLIGVAVIVAVLVTIQHDAAIASAKDLTRAAAKYMQESVAAPFDTVVPQVESSKNSIAMTDAWCSRSMTNASLEAALKPDVFRTSITAVESNPVYFAVYQTYRMPHPDPDKTFSNNNSDYPWSDCGCFSDDPNLCFWGGFIGPAEGHPANTTATIFHNAPPTSEPYNASAIQPFLSAPHAPRYLPYGKFIMGLTRVDSAGRWGVPDLLPLAFLNTVVSYITFSIPVKFDAVTGYAIDSFNADVSLTWLASFLDSEIDLAATRTAIVDLDSRYVLAHTFGAPALRYPNASDQLTAFFWTMDDVPDADLQHALRASGLAAANTSSLADVVVVEGDDFMYGASRIRSRSLNLATILVTRKSFYLESGIHARNVSIGVGVAVFVLLAAAVAATTVAVVTPIRTVAENVRVAADFVENDAGLQQETSVLAEVAELQEAYLDLTTELKRVRGFVPQAVLLRYDGQEEDVPADETTFSETGSQRSRSHASRRSANSRGRSTNQASRKSSEGVSAAAAAAMLSLGLKPQSATVVVSNLTGFVAHASQVSRDRLVGQMDEVVTRVVELVRGVDGVLASFHGDHFVTTFNAARPCASHARRGCTLATELAVEIPATGMGLAIRSGVATGRCLVGNLGSDAAKASAAVGGTYTRASLLERMCRLYNLPVLVASHTAQDVQGAFRAVYVDAVKLPVKAISGSSKGMLKHSLIATVLPRERRASSAGAAPNQPGNGDGEWLYVLDGQGAGATAAHNAKFIQTFDLAVNEPTKPVSFPAAEAAGEAAEDSTEVPAIARKNLAELIDHLRSKGLADYVGRGQDLLAAYA</sequence>
<evidence type="ECO:0000259" key="3">
    <source>
        <dbReference type="PROSITE" id="PS50125"/>
    </source>
</evidence>
<feature type="domain" description="Guanylate cyclase" evidence="3">
    <location>
        <begin position="539"/>
        <end position="663"/>
    </location>
</feature>
<dbReference type="SUPFAM" id="SSF55073">
    <property type="entry name" value="Nucleotide cyclase"/>
    <property type="match status" value="1"/>
</dbReference>
<feature type="transmembrane region" description="Helical" evidence="2">
    <location>
        <begin position="385"/>
        <end position="409"/>
    </location>
</feature>
<dbReference type="InterPro" id="IPR029787">
    <property type="entry name" value="Nucleotide_cyclase"/>
</dbReference>
<dbReference type="PROSITE" id="PS50125">
    <property type="entry name" value="GUANYLATE_CYCLASE_2"/>
    <property type="match status" value="1"/>
</dbReference>
<dbReference type="Gene3D" id="3.30.70.1230">
    <property type="entry name" value="Nucleotide cyclase"/>
    <property type="match status" value="1"/>
</dbReference>
<evidence type="ECO:0000256" key="2">
    <source>
        <dbReference type="SAM" id="Phobius"/>
    </source>
</evidence>
<feature type="transmembrane region" description="Helical" evidence="2">
    <location>
        <begin position="6"/>
        <end position="30"/>
    </location>
</feature>
<protein>
    <recommendedName>
        <fullName evidence="3">Guanylate cyclase domain-containing protein</fullName>
    </recommendedName>
</protein>
<dbReference type="GO" id="GO:0009190">
    <property type="term" value="P:cyclic nucleotide biosynthetic process"/>
    <property type="evidence" value="ECO:0007669"/>
    <property type="project" value="InterPro"/>
</dbReference>
<evidence type="ECO:0000256" key="1">
    <source>
        <dbReference type="SAM" id="MobiDB-lite"/>
    </source>
</evidence>
<keyword evidence="2" id="KW-0472">Membrane</keyword>
<reference evidence="4" key="1">
    <citation type="submission" date="2021-01" db="EMBL/GenBank/DDBJ databases">
        <authorList>
            <person name="Corre E."/>
            <person name="Pelletier E."/>
            <person name="Niang G."/>
            <person name="Scheremetjew M."/>
            <person name="Finn R."/>
            <person name="Kale V."/>
            <person name="Holt S."/>
            <person name="Cochrane G."/>
            <person name="Meng A."/>
            <person name="Brown T."/>
            <person name="Cohen L."/>
        </authorList>
    </citation>
    <scope>NUCLEOTIDE SEQUENCE</scope>
    <source>
        <strain evidence="4">CCAP 1951/1</strain>
    </source>
</reference>
<dbReference type="GO" id="GO:0035556">
    <property type="term" value="P:intracellular signal transduction"/>
    <property type="evidence" value="ECO:0007669"/>
    <property type="project" value="InterPro"/>
</dbReference>
<dbReference type="CDD" id="cd07302">
    <property type="entry name" value="CHD"/>
    <property type="match status" value="1"/>
</dbReference>
<dbReference type="AlphaFoldDB" id="A0A7S1QBG3"/>
<accession>A0A7S1QBG3</accession>
<name>A0A7S1QBG3_NEODS</name>
<proteinExistence type="predicted"/>
<dbReference type="InterPro" id="IPR001054">
    <property type="entry name" value="A/G_cyclase"/>
</dbReference>
<keyword evidence="2" id="KW-1133">Transmembrane helix</keyword>
<gene>
    <name evidence="4" type="ORF">NDES1114_LOCUS20515</name>
</gene>